<gene>
    <name evidence="3" type="ORF">F2Y61_20295</name>
</gene>
<dbReference type="AlphaFoldDB" id="A0A5M5ZPA0"/>
<feature type="chain" id="PRO_5024425381" description="Bacterial Ig-like domain-containing protein" evidence="1">
    <location>
        <begin position="21"/>
        <end position="197"/>
    </location>
</feature>
<evidence type="ECO:0000313" key="4">
    <source>
        <dbReference type="Proteomes" id="UP000347681"/>
    </source>
</evidence>
<dbReference type="Proteomes" id="UP000347681">
    <property type="component" value="Unassembled WGS sequence"/>
</dbReference>
<dbReference type="EMBL" id="VVZB01000019">
    <property type="protein sequence ID" value="KAA5379535.1"/>
    <property type="molecule type" value="Genomic_DNA"/>
</dbReference>
<evidence type="ECO:0000259" key="2">
    <source>
        <dbReference type="Pfam" id="PF20251"/>
    </source>
</evidence>
<comment type="caution">
    <text evidence="3">The sequence shown here is derived from an EMBL/GenBank/DDBJ whole genome shotgun (WGS) entry which is preliminary data.</text>
</comment>
<evidence type="ECO:0000256" key="1">
    <source>
        <dbReference type="SAM" id="SignalP"/>
    </source>
</evidence>
<evidence type="ECO:0000313" key="3">
    <source>
        <dbReference type="EMBL" id="KAA5379535.1"/>
    </source>
</evidence>
<dbReference type="RefSeq" id="WP_149941195.1">
    <property type="nucleotide sequence ID" value="NZ_VVZB01000019.1"/>
</dbReference>
<organism evidence="3 4">
    <name type="scientific">Phocaeicola dorei</name>
    <dbReference type="NCBI Taxonomy" id="357276"/>
    <lineage>
        <taxon>Bacteria</taxon>
        <taxon>Pseudomonadati</taxon>
        <taxon>Bacteroidota</taxon>
        <taxon>Bacteroidia</taxon>
        <taxon>Bacteroidales</taxon>
        <taxon>Bacteroidaceae</taxon>
        <taxon>Phocaeicola</taxon>
    </lineage>
</organism>
<keyword evidence="1" id="KW-0732">Signal</keyword>
<proteinExistence type="predicted"/>
<dbReference type="Pfam" id="PF20251">
    <property type="entry name" value="Big_14"/>
    <property type="match status" value="1"/>
</dbReference>
<sequence>MMKTRTIILTIMLCAFIVVSCTNKQKQQNVIIGGADSTTEIVIAEDKNKPDKDTVIYEIPQCQLWYTKELTEVENNKEIRMWTERENYWENVQVINVFVANPTNVWWNFGRDWSLYVWNGTDWVVPEPKQSLSWYEDAFGVDKAPLLYCFRFPVGEYYHLPKGKYRLTKTFLANRKKITLTADFNIYDADIVPVKSL</sequence>
<feature type="domain" description="Bacterial Ig-like" evidence="2">
    <location>
        <begin position="76"/>
        <end position="184"/>
    </location>
</feature>
<accession>A0A5M5ZPA0</accession>
<name>A0A5M5ZPA0_9BACT</name>
<dbReference type="InterPro" id="IPR046878">
    <property type="entry name" value="Big_14"/>
</dbReference>
<dbReference type="PROSITE" id="PS51257">
    <property type="entry name" value="PROKAR_LIPOPROTEIN"/>
    <property type="match status" value="1"/>
</dbReference>
<reference evidence="3 4" key="1">
    <citation type="journal article" date="2019" name="Nat. Med.">
        <title>A library of human gut bacterial isolates paired with longitudinal multiomics data enables mechanistic microbiome research.</title>
        <authorList>
            <person name="Poyet M."/>
            <person name="Groussin M."/>
            <person name="Gibbons S.M."/>
            <person name="Avila-Pacheco J."/>
            <person name="Jiang X."/>
            <person name="Kearney S.M."/>
            <person name="Perrotta A.R."/>
            <person name="Berdy B."/>
            <person name="Zhao S."/>
            <person name="Lieberman T.D."/>
            <person name="Swanson P.K."/>
            <person name="Smith M."/>
            <person name="Roesemann S."/>
            <person name="Alexander J.E."/>
            <person name="Rich S.A."/>
            <person name="Livny J."/>
            <person name="Vlamakis H."/>
            <person name="Clish C."/>
            <person name="Bullock K."/>
            <person name="Deik A."/>
            <person name="Scott J."/>
            <person name="Pierce K.A."/>
            <person name="Xavier R.J."/>
            <person name="Alm E.J."/>
        </authorList>
    </citation>
    <scope>NUCLEOTIDE SEQUENCE [LARGE SCALE GENOMIC DNA]</scope>
    <source>
        <strain evidence="3 4">BIOML-A5</strain>
    </source>
</reference>
<feature type="signal peptide" evidence="1">
    <location>
        <begin position="1"/>
        <end position="20"/>
    </location>
</feature>
<protein>
    <recommendedName>
        <fullName evidence="2">Bacterial Ig-like domain-containing protein</fullName>
    </recommendedName>
</protein>